<sequence>MDHCDSPSTRTREDDASPRAATTLRLLAAPTDAGHSGRVSAGRVLEWIDKAGFAAAAGWSGGYCVTAYVGNVRFSRPVAIGDLVEARARVALTGTTSMHVIVEVSSGAPGGPLEPATTCLMIFVAVDDEGSPRPVPTLEPRTTEGRLLARWTERRKELRELVQRAMEEVEYTGAGTAPRVQLRFLAAPTDVNWGGKVHGGIVMRWIDEAAHVLVTQWTGDDDNVAIFTGGVRFYRPLHIGQVVEVEARLLHTGDHSLHVGVHVRSGDPAAGPGAMELTTYCRTIFVSLDEERRARRTRQWAPVSEEDRELDAHAVELVEIRERFGD</sequence>
<dbReference type="GO" id="GO:0006637">
    <property type="term" value="P:acyl-CoA metabolic process"/>
    <property type="evidence" value="ECO:0007669"/>
    <property type="project" value="TreeGrafter"/>
</dbReference>
<evidence type="ECO:0000313" key="6">
    <source>
        <dbReference type="Proteomes" id="UP000198122"/>
    </source>
</evidence>
<dbReference type="CDD" id="cd03442">
    <property type="entry name" value="BFIT_BACH"/>
    <property type="match status" value="2"/>
</dbReference>
<reference evidence="5 6" key="1">
    <citation type="submission" date="2017-06" db="EMBL/GenBank/DDBJ databases">
        <authorList>
            <person name="Kim H.J."/>
            <person name="Triplett B.A."/>
        </authorList>
    </citation>
    <scope>NUCLEOTIDE SEQUENCE [LARGE SCALE GENOMIC DNA]</scope>
    <source>
        <strain evidence="5 6">DSM 22179</strain>
    </source>
</reference>
<evidence type="ECO:0000259" key="4">
    <source>
        <dbReference type="PROSITE" id="PS51770"/>
    </source>
</evidence>
<evidence type="ECO:0000256" key="3">
    <source>
        <dbReference type="PROSITE-ProRule" id="PRU01106"/>
    </source>
</evidence>
<dbReference type="PANTHER" id="PTHR11049:SF16">
    <property type="entry name" value="PROTEIN VDLD"/>
    <property type="match status" value="1"/>
</dbReference>
<keyword evidence="2 3" id="KW-0378">Hydrolase</keyword>
<evidence type="ECO:0000313" key="5">
    <source>
        <dbReference type="EMBL" id="SNC71707.1"/>
    </source>
</evidence>
<feature type="domain" description="HotDog ACOT-type" evidence="4">
    <location>
        <begin position="176"/>
        <end position="291"/>
    </location>
</feature>
<dbReference type="GO" id="GO:0005829">
    <property type="term" value="C:cytosol"/>
    <property type="evidence" value="ECO:0007669"/>
    <property type="project" value="TreeGrafter"/>
</dbReference>
<dbReference type="OrthoDB" id="9809430at2"/>
<comment type="similarity">
    <text evidence="1">Belongs to the acyl coenzyme A hydrolase family.</text>
</comment>
<protein>
    <submittedName>
        <fullName evidence="5">Acyl-CoA hydrolase</fullName>
    </submittedName>
</protein>
<organism evidence="5 6">
    <name type="scientific">Kytococcus aerolatus</name>
    <dbReference type="NCBI Taxonomy" id="592308"/>
    <lineage>
        <taxon>Bacteria</taxon>
        <taxon>Bacillati</taxon>
        <taxon>Actinomycetota</taxon>
        <taxon>Actinomycetes</taxon>
        <taxon>Micrococcales</taxon>
        <taxon>Kytococcaceae</taxon>
        <taxon>Kytococcus</taxon>
    </lineage>
</organism>
<dbReference type="EMBL" id="FYEZ01000002">
    <property type="protein sequence ID" value="SNC71707.1"/>
    <property type="molecule type" value="Genomic_DNA"/>
</dbReference>
<dbReference type="InterPro" id="IPR029069">
    <property type="entry name" value="HotDog_dom_sf"/>
</dbReference>
<name>A0A212U0C2_9MICO</name>
<evidence type="ECO:0000256" key="1">
    <source>
        <dbReference type="ARBA" id="ARBA00010458"/>
    </source>
</evidence>
<dbReference type="RefSeq" id="WP_088818539.1">
    <property type="nucleotide sequence ID" value="NZ_FYEZ01000002.1"/>
</dbReference>
<dbReference type="InterPro" id="IPR033120">
    <property type="entry name" value="HOTDOG_ACOT"/>
</dbReference>
<keyword evidence="6" id="KW-1185">Reference proteome</keyword>
<dbReference type="AlphaFoldDB" id="A0A212U0C2"/>
<dbReference type="Proteomes" id="UP000198122">
    <property type="component" value="Unassembled WGS sequence"/>
</dbReference>
<dbReference type="InterPro" id="IPR040170">
    <property type="entry name" value="Cytosol_ACT"/>
</dbReference>
<accession>A0A212U0C2</accession>
<proteinExistence type="inferred from homology"/>
<dbReference type="Pfam" id="PF03061">
    <property type="entry name" value="4HBT"/>
    <property type="match status" value="2"/>
</dbReference>
<evidence type="ECO:0000256" key="2">
    <source>
        <dbReference type="ARBA" id="ARBA00022801"/>
    </source>
</evidence>
<dbReference type="Gene3D" id="3.10.129.10">
    <property type="entry name" value="Hotdog Thioesterase"/>
    <property type="match status" value="2"/>
</dbReference>
<dbReference type="GO" id="GO:0052816">
    <property type="term" value="F:long-chain fatty acyl-CoA hydrolase activity"/>
    <property type="evidence" value="ECO:0007669"/>
    <property type="project" value="TreeGrafter"/>
</dbReference>
<gene>
    <name evidence="5" type="ORF">SAMN05445756_1590</name>
</gene>
<dbReference type="SUPFAM" id="SSF54637">
    <property type="entry name" value="Thioesterase/thiol ester dehydrase-isomerase"/>
    <property type="match status" value="2"/>
</dbReference>
<dbReference type="InterPro" id="IPR006683">
    <property type="entry name" value="Thioestr_dom"/>
</dbReference>
<dbReference type="PROSITE" id="PS51770">
    <property type="entry name" value="HOTDOG_ACOT"/>
    <property type="match status" value="2"/>
</dbReference>
<feature type="domain" description="HotDog ACOT-type" evidence="4">
    <location>
        <begin position="18"/>
        <end position="129"/>
    </location>
</feature>
<dbReference type="PANTHER" id="PTHR11049">
    <property type="entry name" value="ACYL COENZYME A THIOESTER HYDROLASE"/>
    <property type="match status" value="1"/>
</dbReference>